<dbReference type="EMBL" id="SWLB01000005">
    <property type="protein sequence ID" value="KAF3338306.1"/>
    <property type="molecule type" value="Genomic_DNA"/>
</dbReference>
<dbReference type="OrthoDB" id="3219396at2759"/>
<dbReference type="AlphaFoldDB" id="A0A833VGW2"/>
<accession>A0A833VGW2</accession>
<gene>
    <name evidence="3" type="ORF">FCM35_KLT17143</name>
</gene>
<protein>
    <submittedName>
        <fullName evidence="3">F-box protein SKIP24</fullName>
    </submittedName>
</protein>
<evidence type="ECO:0000313" key="4">
    <source>
        <dbReference type="Proteomes" id="UP000623129"/>
    </source>
</evidence>
<dbReference type="InterPro" id="IPR036047">
    <property type="entry name" value="F-box-like_dom_sf"/>
</dbReference>
<dbReference type="Pfam" id="PF12937">
    <property type="entry name" value="F-box-like"/>
    <property type="match status" value="1"/>
</dbReference>
<keyword evidence="4" id="KW-1185">Reference proteome</keyword>
<organism evidence="3 4">
    <name type="scientific">Carex littledalei</name>
    <dbReference type="NCBI Taxonomy" id="544730"/>
    <lineage>
        <taxon>Eukaryota</taxon>
        <taxon>Viridiplantae</taxon>
        <taxon>Streptophyta</taxon>
        <taxon>Embryophyta</taxon>
        <taxon>Tracheophyta</taxon>
        <taxon>Spermatophyta</taxon>
        <taxon>Magnoliopsida</taxon>
        <taxon>Liliopsida</taxon>
        <taxon>Poales</taxon>
        <taxon>Cyperaceae</taxon>
        <taxon>Cyperoideae</taxon>
        <taxon>Cariceae</taxon>
        <taxon>Carex</taxon>
        <taxon>Carex subgen. Euthyceras</taxon>
    </lineage>
</organism>
<evidence type="ECO:0000256" key="1">
    <source>
        <dbReference type="SAM" id="Coils"/>
    </source>
</evidence>
<comment type="caution">
    <text evidence="3">The sequence shown here is derived from an EMBL/GenBank/DDBJ whole genome shotgun (WGS) entry which is preliminary data.</text>
</comment>
<feature type="domain" description="F-box" evidence="2">
    <location>
        <begin position="2"/>
        <end position="48"/>
    </location>
</feature>
<feature type="coiled-coil region" evidence="1">
    <location>
        <begin position="87"/>
        <end position="116"/>
    </location>
</feature>
<dbReference type="SUPFAM" id="SSF81383">
    <property type="entry name" value="F-box domain"/>
    <property type="match status" value="1"/>
</dbReference>
<evidence type="ECO:0000259" key="2">
    <source>
        <dbReference type="Pfam" id="PF12937"/>
    </source>
</evidence>
<dbReference type="Proteomes" id="UP000623129">
    <property type="component" value="Unassembled WGS sequence"/>
</dbReference>
<proteinExistence type="predicted"/>
<keyword evidence="1" id="KW-0175">Coiled coil</keyword>
<sequence length="133" mass="15629">MESLPDDVWHQILQIGIQKKQLNHIDLCSLAIVNSHFDQLTQDSALWAILLSRDFSSSFNSSQAPNLKAVYQVKHWLKFKLKREFQREKLKREFEHARLKRELQRQQEMIHALSSQVNLAEPQLNIPDVIADE</sequence>
<dbReference type="InterPro" id="IPR001810">
    <property type="entry name" value="F-box_dom"/>
</dbReference>
<name>A0A833VGW2_9POAL</name>
<evidence type="ECO:0000313" key="3">
    <source>
        <dbReference type="EMBL" id="KAF3338306.1"/>
    </source>
</evidence>
<reference evidence="3" key="1">
    <citation type="submission" date="2020-01" db="EMBL/GenBank/DDBJ databases">
        <title>Genome sequence of Kobresia littledalei, the first chromosome-level genome in the family Cyperaceae.</title>
        <authorList>
            <person name="Qu G."/>
        </authorList>
    </citation>
    <scope>NUCLEOTIDE SEQUENCE</scope>
    <source>
        <strain evidence="3">C.B.Clarke</strain>
        <tissue evidence="3">Leaf</tissue>
    </source>
</reference>
<dbReference type="Gene3D" id="1.20.1280.50">
    <property type="match status" value="1"/>
</dbReference>